<dbReference type="Gene3D" id="3.30.420.10">
    <property type="entry name" value="Ribonuclease H-like superfamily/Ribonuclease H"/>
    <property type="match status" value="1"/>
</dbReference>
<evidence type="ECO:0000313" key="1">
    <source>
        <dbReference type="EMBL" id="EYC39233.1"/>
    </source>
</evidence>
<dbReference type="PANTHER" id="PTHR47326:SF1">
    <property type="entry name" value="HTH PSQ-TYPE DOMAIN-CONTAINING PROTEIN"/>
    <property type="match status" value="1"/>
</dbReference>
<dbReference type="Proteomes" id="UP000024635">
    <property type="component" value="Unassembled WGS sequence"/>
</dbReference>
<dbReference type="GO" id="GO:0003676">
    <property type="term" value="F:nucleic acid binding"/>
    <property type="evidence" value="ECO:0007669"/>
    <property type="project" value="InterPro"/>
</dbReference>
<keyword evidence="2" id="KW-1185">Reference proteome</keyword>
<name>A0A016WJP2_9BILA</name>
<dbReference type="STRING" id="53326.A0A016WJP2"/>
<organism evidence="1 2">
    <name type="scientific">Ancylostoma ceylanicum</name>
    <dbReference type="NCBI Taxonomy" id="53326"/>
    <lineage>
        <taxon>Eukaryota</taxon>
        <taxon>Metazoa</taxon>
        <taxon>Ecdysozoa</taxon>
        <taxon>Nematoda</taxon>
        <taxon>Chromadorea</taxon>
        <taxon>Rhabditida</taxon>
        <taxon>Rhabditina</taxon>
        <taxon>Rhabditomorpha</taxon>
        <taxon>Strongyloidea</taxon>
        <taxon>Ancylostomatidae</taxon>
        <taxon>Ancylostomatinae</taxon>
        <taxon>Ancylostoma</taxon>
    </lineage>
</organism>
<dbReference type="PANTHER" id="PTHR47326">
    <property type="entry name" value="TRANSPOSABLE ELEMENT TC3 TRANSPOSASE-LIKE PROTEIN"/>
    <property type="match status" value="1"/>
</dbReference>
<sequence length="97" mass="11200">MELSTQSWLRDNVPDFIPPTQWPARSPELNPMDFSIWSISESEACSTPAPSIEDLNHRLRKAWLKIPQNTLRATCQDFKRRLSLVIKARGGHFESSY</sequence>
<reference evidence="2" key="1">
    <citation type="journal article" date="2015" name="Nat. Genet.">
        <title>The genome and transcriptome of the zoonotic hookworm Ancylostoma ceylanicum identify infection-specific gene families.</title>
        <authorList>
            <person name="Schwarz E.M."/>
            <person name="Hu Y."/>
            <person name="Antoshechkin I."/>
            <person name="Miller M.M."/>
            <person name="Sternberg P.W."/>
            <person name="Aroian R.V."/>
        </authorList>
    </citation>
    <scope>NUCLEOTIDE SEQUENCE</scope>
    <source>
        <strain evidence="2">HY135</strain>
    </source>
</reference>
<gene>
    <name evidence="1" type="primary">Acey_s0667.g1336</name>
    <name evidence="1" type="ORF">Y032_0667g1336</name>
</gene>
<dbReference type="EMBL" id="JARK01000267">
    <property type="protein sequence ID" value="EYC39233.1"/>
    <property type="molecule type" value="Genomic_DNA"/>
</dbReference>
<dbReference type="InterPro" id="IPR036397">
    <property type="entry name" value="RNaseH_sf"/>
</dbReference>
<accession>A0A016WJP2</accession>
<dbReference type="AlphaFoldDB" id="A0A016WJP2"/>
<protein>
    <submittedName>
        <fullName evidence="1">Uncharacterized protein</fullName>
    </submittedName>
</protein>
<proteinExistence type="predicted"/>
<dbReference type="OrthoDB" id="7951431at2759"/>
<evidence type="ECO:0000313" key="2">
    <source>
        <dbReference type="Proteomes" id="UP000024635"/>
    </source>
</evidence>
<comment type="caution">
    <text evidence="1">The sequence shown here is derived from an EMBL/GenBank/DDBJ whole genome shotgun (WGS) entry which is preliminary data.</text>
</comment>